<reference evidence="9" key="1">
    <citation type="submission" date="2021-07" db="EMBL/GenBank/DDBJ databases">
        <title>Draft genome of Mortierella alpina, strain LL118, isolated from an aspen leaf litter sample.</title>
        <authorList>
            <person name="Yang S."/>
            <person name="Vinatzer B.A."/>
        </authorList>
    </citation>
    <scope>NUCLEOTIDE SEQUENCE</scope>
    <source>
        <strain evidence="9">LL118</strain>
    </source>
</reference>
<evidence type="ECO:0000256" key="4">
    <source>
        <dbReference type="ARBA" id="ARBA00022801"/>
    </source>
</evidence>
<name>A0A9P8CWS9_MORAP</name>
<evidence type="ECO:0000256" key="2">
    <source>
        <dbReference type="ARBA" id="ARBA00020672"/>
    </source>
</evidence>
<dbReference type="InterPro" id="IPR016812">
    <property type="entry name" value="PPase_methylesterase_euk"/>
</dbReference>
<dbReference type="PANTHER" id="PTHR14189">
    <property type="entry name" value="PROTEIN PHOSPHATASE METHYLESTERASE-1 RELATED"/>
    <property type="match status" value="1"/>
</dbReference>
<dbReference type="PIRSF" id="PIRSF022950">
    <property type="entry name" value="PPase_methylesterase_euk"/>
    <property type="match status" value="1"/>
</dbReference>
<sequence length="314" mass="34947">MERDGKSPYAPLDWKGFFDTKRTVAISTDLDPSAPTFCAYETNRDLTDAPVIVLHHGAGCSALSFSTTARELKTLLGDQARLLCFDVRGHGETTSNDQLNLHVERLAKDLQNLLLTLYGGNGSGHKQMPEVFLVGHSMGGAVVIEFAAKEMIPGIRAVAVLDMVEVNLDMAKTKIKEWCTTRPKVFDSVEQLVQLGVETQIVRNIESARVSFPGLITHAPAPASGYVWITDLMASEAYWPTWFKDLNQKLLKIKAPMKKILILAEYGKLDDELQAANDRGEFQLLTFDGAGHFVQEDQPERMAKELVAFWHQRT</sequence>
<comment type="function">
    <text evidence="6">Demethylates proteins that have been reversibly carboxymethylated.</text>
</comment>
<evidence type="ECO:0000256" key="1">
    <source>
        <dbReference type="ARBA" id="ARBA00008645"/>
    </source>
</evidence>
<evidence type="ECO:0000256" key="6">
    <source>
        <dbReference type="PIRNR" id="PIRNR022950"/>
    </source>
</evidence>
<gene>
    <name evidence="9" type="ORF">KVV02_001949</name>
</gene>
<comment type="similarity">
    <text evidence="1 6">Belongs to the AB hydrolase superfamily.</text>
</comment>
<dbReference type="EC" id="3.1.1.-" evidence="6"/>
<dbReference type="PANTHER" id="PTHR14189:SF0">
    <property type="entry name" value="PROTEIN PHOSPHATASE METHYLESTERASE 1"/>
    <property type="match status" value="1"/>
</dbReference>
<accession>A0A9P8CWS9</accession>
<dbReference type="InterPro" id="IPR000639">
    <property type="entry name" value="Epox_hydrolase-like"/>
</dbReference>
<organism evidence="9 10">
    <name type="scientific">Mortierella alpina</name>
    <name type="common">Oleaginous fungus</name>
    <name type="synonym">Mortierella renispora</name>
    <dbReference type="NCBI Taxonomy" id="64518"/>
    <lineage>
        <taxon>Eukaryota</taxon>
        <taxon>Fungi</taxon>
        <taxon>Fungi incertae sedis</taxon>
        <taxon>Mucoromycota</taxon>
        <taxon>Mortierellomycotina</taxon>
        <taxon>Mortierellomycetes</taxon>
        <taxon>Mortierellales</taxon>
        <taxon>Mortierellaceae</taxon>
        <taxon>Mortierella</taxon>
    </lineage>
</organism>
<dbReference type="SUPFAM" id="SSF53474">
    <property type="entry name" value="alpha/beta-Hydrolases"/>
    <property type="match status" value="1"/>
</dbReference>
<evidence type="ECO:0000313" key="10">
    <source>
        <dbReference type="Proteomes" id="UP000717515"/>
    </source>
</evidence>
<comment type="catalytic activity">
    <reaction evidence="5">
        <text>[phosphatase 2A protein]-C-terminal L-leucine methyl ester + H2O = [phosphatase 2A protein]-C-terminal L-leucine + methanol + H(+)</text>
        <dbReference type="Rhea" id="RHEA:48548"/>
        <dbReference type="Rhea" id="RHEA-COMP:12134"/>
        <dbReference type="Rhea" id="RHEA-COMP:12135"/>
        <dbReference type="ChEBI" id="CHEBI:15377"/>
        <dbReference type="ChEBI" id="CHEBI:15378"/>
        <dbReference type="ChEBI" id="CHEBI:17790"/>
        <dbReference type="ChEBI" id="CHEBI:90516"/>
        <dbReference type="ChEBI" id="CHEBI:90517"/>
        <dbReference type="EC" id="3.1.1.89"/>
    </reaction>
</comment>
<evidence type="ECO:0000256" key="7">
    <source>
        <dbReference type="PIRSR" id="PIRSR022950-1"/>
    </source>
</evidence>
<proteinExistence type="inferred from homology"/>
<comment type="caution">
    <text evidence="9">The sequence shown here is derived from an EMBL/GenBank/DDBJ whole genome shotgun (WGS) entry which is preliminary data.</text>
</comment>
<dbReference type="Gene3D" id="3.40.50.1820">
    <property type="entry name" value="alpha/beta hydrolase"/>
    <property type="match status" value="1"/>
</dbReference>
<dbReference type="Pfam" id="PF12697">
    <property type="entry name" value="Abhydrolase_6"/>
    <property type="match status" value="1"/>
</dbReference>
<protein>
    <recommendedName>
        <fullName evidence="2 6">Protein phosphatase methylesterase 1</fullName>
        <shortName evidence="6">PME-1</shortName>
        <ecNumber evidence="6">3.1.1.-</ecNumber>
    </recommendedName>
</protein>
<dbReference type="PRINTS" id="PR00412">
    <property type="entry name" value="EPOXHYDRLASE"/>
</dbReference>
<keyword evidence="3 6" id="KW-0719">Serine esterase</keyword>
<keyword evidence="4 6" id="KW-0378">Hydrolase</keyword>
<feature type="domain" description="AB hydrolase-1" evidence="8">
    <location>
        <begin position="52"/>
        <end position="304"/>
    </location>
</feature>
<dbReference type="InterPro" id="IPR000073">
    <property type="entry name" value="AB_hydrolase_1"/>
</dbReference>
<evidence type="ECO:0000313" key="9">
    <source>
        <dbReference type="EMBL" id="KAG9321516.1"/>
    </source>
</evidence>
<feature type="active site" evidence="7">
    <location>
        <position position="137"/>
    </location>
</feature>
<dbReference type="Proteomes" id="UP000717515">
    <property type="component" value="Unassembled WGS sequence"/>
</dbReference>
<evidence type="ECO:0000259" key="8">
    <source>
        <dbReference type="Pfam" id="PF12697"/>
    </source>
</evidence>
<evidence type="ECO:0000256" key="3">
    <source>
        <dbReference type="ARBA" id="ARBA00022487"/>
    </source>
</evidence>
<evidence type="ECO:0000256" key="5">
    <source>
        <dbReference type="ARBA" id="ARBA00049203"/>
    </source>
</evidence>
<dbReference type="EMBL" id="JAIFTL010000200">
    <property type="protein sequence ID" value="KAG9321516.1"/>
    <property type="molecule type" value="Genomic_DNA"/>
</dbReference>
<dbReference type="InterPro" id="IPR029058">
    <property type="entry name" value="AB_hydrolase_fold"/>
</dbReference>
<feature type="active site" evidence="7">
    <location>
        <position position="292"/>
    </location>
</feature>
<dbReference type="AlphaFoldDB" id="A0A9P8CWS9"/>
<feature type="active site" evidence="7">
    <location>
        <position position="162"/>
    </location>
</feature>
<dbReference type="GO" id="GO:0051723">
    <property type="term" value="F:protein methylesterase activity"/>
    <property type="evidence" value="ECO:0007669"/>
    <property type="project" value="UniProtKB-EC"/>
</dbReference>